<feature type="domain" description="Arb2-like" evidence="1">
    <location>
        <begin position="8"/>
        <end position="187"/>
    </location>
</feature>
<organism evidence="2 3">
    <name type="scientific">Ajellomyces capsulatus</name>
    <name type="common">Darling's disease fungus</name>
    <name type="synonym">Histoplasma capsulatum</name>
    <dbReference type="NCBI Taxonomy" id="5037"/>
    <lineage>
        <taxon>Eukaryota</taxon>
        <taxon>Fungi</taxon>
        <taxon>Dikarya</taxon>
        <taxon>Ascomycota</taxon>
        <taxon>Pezizomycotina</taxon>
        <taxon>Eurotiomycetes</taxon>
        <taxon>Eurotiomycetidae</taxon>
        <taxon>Onygenales</taxon>
        <taxon>Ajellomycetaceae</taxon>
        <taxon>Histoplasma</taxon>
    </lineage>
</organism>
<dbReference type="Proteomes" id="UP000663671">
    <property type="component" value="Chromosome 1"/>
</dbReference>
<dbReference type="AlphaFoldDB" id="A0A8A1MAG7"/>
<proteinExistence type="predicted"/>
<dbReference type="Pfam" id="PF09757">
    <property type="entry name" value="Arb2-like"/>
    <property type="match status" value="1"/>
</dbReference>
<dbReference type="EMBL" id="CP069114">
    <property type="protein sequence ID" value="QSS62971.1"/>
    <property type="molecule type" value="Genomic_DNA"/>
</dbReference>
<reference evidence="2" key="1">
    <citation type="submission" date="2021-01" db="EMBL/GenBank/DDBJ databases">
        <title>Chromosome-level genome assembly of a human fungal pathogen reveals clustering of transcriptionally co-regulated genes.</title>
        <authorList>
            <person name="Voorhies M."/>
            <person name="Cohen S."/>
            <person name="Shea T.P."/>
            <person name="Petrus S."/>
            <person name="Munoz J.F."/>
            <person name="Poplawski S."/>
            <person name="Goldman W.E."/>
            <person name="Michael T."/>
            <person name="Cuomo C.A."/>
            <person name="Sil A."/>
            <person name="Beyhan S."/>
        </authorList>
    </citation>
    <scope>NUCLEOTIDE SEQUENCE</scope>
    <source>
        <strain evidence="2">WU24</strain>
    </source>
</reference>
<sequence length="198" mass="22340">MANGGRKADVVKGYVEWAIQNNIGVIDVNIPKHLTPSEKSVNYQDEDRMRMQMSDQLATYLWENYIEPNDATSIFFLGVGNAYFGLANLLVTTERVHQRVSGVISFVAESPVRAVSSNTTTWLSKWYKENSLVFVSHLHGVWAGPENSRKLSKRYGRLIPSMNVGLNEMLNAHKEDVIKFITDRLEEDEEDDEAGGDS</sequence>
<accession>A0A8A1MAG7</accession>
<evidence type="ECO:0000259" key="1">
    <source>
        <dbReference type="Pfam" id="PF09757"/>
    </source>
</evidence>
<dbReference type="VEuPathDB" id="FungiDB:I7I51_00026"/>
<dbReference type="InterPro" id="IPR019154">
    <property type="entry name" value="Arb2-like_domain"/>
</dbReference>
<evidence type="ECO:0000313" key="2">
    <source>
        <dbReference type="EMBL" id="QSS62971.1"/>
    </source>
</evidence>
<dbReference type="OrthoDB" id="424012at2759"/>
<evidence type="ECO:0000313" key="3">
    <source>
        <dbReference type="Proteomes" id="UP000663671"/>
    </source>
</evidence>
<protein>
    <submittedName>
        <fullName evidence="2">Histone deacetylase hda1</fullName>
    </submittedName>
</protein>
<name>A0A8A1MAG7_AJECA</name>
<gene>
    <name evidence="2" type="primary">HDA1</name>
    <name evidence="2" type="ORF">I7I51_00026</name>
</gene>